<dbReference type="Proteomes" id="UP001605036">
    <property type="component" value="Unassembled WGS sequence"/>
</dbReference>
<accession>A0ABD1Z424</accession>
<evidence type="ECO:0000313" key="3">
    <source>
        <dbReference type="Proteomes" id="UP001605036"/>
    </source>
</evidence>
<feature type="region of interest" description="Disordered" evidence="1">
    <location>
        <begin position="44"/>
        <end position="74"/>
    </location>
</feature>
<dbReference type="AlphaFoldDB" id="A0ABD1Z424"/>
<comment type="caution">
    <text evidence="2">The sequence shown here is derived from an EMBL/GenBank/DDBJ whole genome shotgun (WGS) entry which is preliminary data.</text>
</comment>
<reference evidence="2 3" key="1">
    <citation type="submission" date="2024-09" db="EMBL/GenBank/DDBJ databases">
        <title>Chromosome-scale assembly of Riccia fluitans.</title>
        <authorList>
            <person name="Paukszto L."/>
            <person name="Sawicki J."/>
            <person name="Karawczyk K."/>
            <person name="Piernik-Szablinska J."/>
            <person name="Szczecinska M."/>
            <person name="Mazdziarz M."/>
        </authorList>
    </citation>
    <scope>NUCLEOTIDE SEQUENCE [LARGE SCALE GENOMIC DNA]</scope>
    <source>
        <strain evidence="2">Rf_01</strain>
        <tissue evidence="2">Aerial parts of the thallus</tissue>
    </source>
</reference>
<gene>
    <name evidence="2" type="ORF">R1flu_009847</name>
</gene>
<evidence type="ECO:0000256" key="1">
    <source>
        <dbReference type="SAM" id="MobiDB-lite"/>
    </source>
</evidence>
<sequence length="74" mass="8234">MLLWHYMCPLGFLNDSQHDAAGEPSVAKHNVLWSSVSAQFWGKDLRHSPQATPNGCMGDLERKKLPSSLLRGSK</sequence>
<evidence type="ECO:0000313" key="2">
    <source>
        <dbReference type="EMBL" id="KAL2642260.1"/>
    </source>
</evidence>
<keyword evidence="3" id="KW-1185">Reference proteome</keyword>
<name>A0ABD1Z424_9MARC</name>
<dbReference type="EMBL" id="JBHFFA010000002">
    <property type="protein sequence ID" value="KAL2642260.1"/>
    <property type="molecule type" value="Genomic_DNA"/>
</dbReference>
<organism evidence="2 3">
    <name type="scientific">Riccia fluitans</name>
    <dbReference type="NCBI Taxonomy" id="41844"/>
    <lineage>
        <taxon>Eukaryota</taxon>
        <taxon>Viridiplantae</taxon>
        <taxon>Streptophyta</taxon>
        <taxon>Embryophyta</taxon>
        <taxon>Marchantiophyta</taxon>
        <taxon>Marchantiopsida</taxon>
        <taxon>Marchantiidae</taxon>
        <taxon>Marchantiales</taxon>
        <taxon>Ricciaceae</taxon>
        <taxon>Riccia</taxon>
    </lineage>
</organism>
<proteinExistence type="predicted"/>
<protein>
    <submittedName>
        <fullName evidence="2">Uncharacterized protein</fullName>
    </submittedName>
</protein>